<keyword evidence="1" id="KW-0079">Bacteriocin immunity</keyword>
<evidence type="ECO:0000313" key="2">
    <source>
        <dbReference type="EMBL" id="QMT83340.1"/>
    </source>
</evidence>
<dbReference type="RefSeq" id="WP_059075059.1">
    <property type="nucleotide sequence ID" value="NZ_CP049366.1"/>
</dbReference>
<evidence type="ECO:0000256" key="1">
    <source>
        <dbReference type="ARBA" id="ARBA00023025"/>
    </source>
</evidence>
<dbReference type="KEGG" id="cpab:G6534_01135"/>
<accession>A0A7L7KU57</accession>
<organism evidence="2 3">
    <name type="scientific">Companilactobacillus pabuli</name>
    <dbReference type="NCBI Taxonomy" id="2714036"/>
    <lineage>
        <taxon>Bacteria</taxon>
        <taxon>Bacillati</taxon>
        <taxon>Bacillota</taxon>
        <taxon>Bacilli</taxon>
        <taxon>Lactobacillales</taxon>
        <taxon>Lactobacillaceae</taxon>
        <taxon>Companilactobacillus</taxon>
    </lineage>
</organism>
<dbReference type="InterPro" id="IPR023130">
    <property type="entry name" value="Ta0600-like_sf"/>
</dbReference>
<reference evidence="2 3" key="1">
    <citation type="submission" date="2020-02" db="EMBL/GenBank/DDBJ databases">
        <title>Complete Genome Sequence of Lactobacillus sp. NFFJ11 Isolated from animal feed.</title>
        <authorList>
            <person name="Jung J.Y."/>
        </authorList>
    </citation>
    <scope>NUCLEOTIDE SEQUENCE [LARGE SCALE GENOMIC DNA]</scope>
    <source>
        <strain evidence="2 3">NFFJ11</strain>
    </source>
</reference>
<name>A0A7L7KU57_9LACO</name>
<evidence type="ECO:0000313" key="3">
    <source>
        <dbReference type="Proteomes" id="UP000514410"/>
    </source>
</evidence>
<dbReference type="Proteomes" id="UP000514410">
    <property type="component" value="Chromosome"/>
</dbReference>
<sequence>MTKGHLIEEIKNTEQNIVISGNIILKETLDHSIDQLNKGVSDDLVVTNLNSFICNYILKNKFQAPMPLLQLSEFLDKYYTSDYPTIF</sequence>
<dbReference type="Gene3D" id="1.20.1440.50">
    <property type="entry name" value="Ta0600-like"/>
    <property type="match status" value="1"/>
</dbReference>
<keyword evidence="3" id="KW-1185">Reference proteome</keyword>
<proteinExistence type="predicted"/>
<dbReference type="GO" id="GO:0030153">
    <property type="term" value="P:bacteriocin immunity"/>
    <property type="evidence" value="ECO:0007669"/>
    <property type="project" value="UniProtKB-KW"/>
</dbReference>
<dbReference type="EMBL" id="CP049366">
    <property type="protein sequence ID" value="QMT83340.1"/>
    <property type="molecule type" value="Genomic_DNA"/>
</dbReference>
<dbReference type="SUPFAM" id="SSF109797">
    <property type="entry name" value="Bacteriocin immunity protein-like"/>
    <property type="match status" value="1"/>
</dbReference>
<gene>
    <name evidence="2" type="ORF">G6534_01135</name>
</gene>
<dbReference type="AlphaFoldDB" id="A0A7L7KU57"/>
<protein>
    <submittedName>
        <fullName evidence="2">Bacteriocin immunity protein</fullName>
    </submittedName>
</protein>